<dbReference type="Proteomes" id="UP000199577">
    <property type="component" value="Unassembled WGS sequence"/>
</dbReference>
<evidence type="ECO:0000256" key="1">
    <source>
        <dbReference type="SAM" id="SignalP"/>
    </source>
</evidence>
<keyword evidence="3" id="KW-1185">Reference proteome</keyword>
<dbReference type="STRING" id="623281.SAMN05421747_11452"/>
<dbReference type="PROSITE" id="PS51257">
    <property type="entry name" value="PROKAR_LIPOPROTEIN"/>
    <property type="match status" value="1"/>
</dbReference>
<proteinExistence type="predicted"/>
<dbReference type="RefSeq" id="WP_090974262.1">
    <property type="nucleotide sequence ID" value="NZ_FOLL01000014.1"/>
</dbReference>
<feature type="signal peptide" evidence="1">
    <location>
        <begin position="1"/>
        <end position="23"/>
    </location>
</feature>
<dbReference type="Pfam" id="PF16389">
    <property type="entry name" value="DUF4998"/>
    <property type="match status" value="1"/>
</dbReference>
<gene>
    <name evidence="2" type="ORF">SAMN05421747_11452</name>
</gene>
<evidence type="ECO:0000313" key="2">
    <source>
        <dbReference type="EMBL" id="SFC54967.1"/>
    </source>
</evidence>
<reference evidence="2 3" key="1">
    <citation type="submission" date="2016-10" db="EMBL/GenBank/DDBJ databases">
        <authorList>
            <person name="de Groot N.N."/>
        </authorList>
    </citation>
    <scope>NUCLEOTIDE SEQUENCE [LARGE SCALE GENOMIC DNA]</scope>
    <source>
        <strain evidence="2 3">DSM 22900</strain>
    </source>
</reference>
<evidence type="ECO:0000313" key="3">
    <source>
        <dbReference type="Proteomes" id="UP000199577"/>
    </source>
</evidence>
<dbReference type="AlphaFoldDB" id="A0A1I1K1Y2"/>
<feature type="chain" id="PRO_5011589033" evidence="1">
    <location>
        <begin position="24"/>
        <end position="411"/>
    </location>
</feature>
<organism evidence="2 3">
    <name type="scientific">Parapedobacter composti</name>
    <dbReference type="NCBI Taxonomy" id="623281"/>
    <lineage>
        <taxon>Bacteria</taxon>
        <taxon>Pseudomonadati</taxon>
        <taxon>Bacteroidota</taxon>
        <taxon>Sphingobacteriia</taxon>
        <taxon>Sphingobacteriales</taxon>
        <taxon>Sphingobacteriaceae</taxon>
        <taxon>Parapedobacter</taxon>
    </lineage>
</organism>
<keyword evidence="1" id="KW-0732">Signal</keyword>
<accession>A0A1I1K1Y2</accession>
<dbReference type="OrthoDB" id="1043438at2"/>
<sequence>MKLRLNIRNVMLALWALPMLLGACTPMDHYYKDLIEMGDRQYVGKVSDVRVYTGNERLKIVWATPSDPSAERIVVYWNNRLDSVEQRLDHQVDTGFIAINGLAEGPYTFNMVTFDKSGNRSLSVELNAQVYGPRFQSTLRNRVVERAGELPNSAVINWYEEFSETMVHTEVRYTDMDGTVHTVTFPKDEMRLSLPNADVTLPVSHRSFFVPQPAALDTFVTEFETIQIPPPQFDVYDGVAMSASSSGRRAIDLATGAVYTLTEANSLQGQIDLLLANSSSSAMNFIAPGNSGVTGWSALTYINSDWTNRNNGTMVKYSNPTPAEIEAFNALTTVRQLYNAYNKALIDVPERPEYSLTNEGPGGRVREINAGDIIYYWLEGRGLAVAIQVLAVNPGNSGGMDLKIKTGRFMP</sequence>
<protein>
    <submittedName>
        <fullName evidence="2">Uncharacterized protein</fullName>
    </submittedName>
</protein>
<name>A0A1I1K1Y2_9SPHI</name>
<dbReference type="EMBL" id="FOLL01000014">
    <property type="protein sequence ID" value="SFC54967.1"/>
    <property type="molecule type" value="Genomic_DNA"/>
</dbReference>